<dbReference type="PATRIC" id="fig|1123384.7.peg.832"/>
<dbReference type="InterPro" id="IPR036104">
    <property type="entry name" value="BFN_sf"/>
</dbReference>
<keyword evidence="3" id="KW-1185">Reference proteome</keyword>
<dbReference type="OrthoDB" id="9788698at2"/>
<dbReference type="KEGG" id="phy:AJ81_04255"/>
<dbReference type="SUPFAM" id="SSF103256">
    <property type="entry name" value="Hypothetical protein TM0160"/>
    <property type="match status" value="1"/>
</dbReference>
<dbReference type="PANTHER" id="PTHR15160:SF1">
    <property type="entry name" value="VON HIPPEL-LINDAU DISEASE TUMOR SUPPRESSOR"/>
    <property type="match status" value="1"/>
</dbReference>
<protein>
    <recommendedName>
        <fullName evidence="1">BFN domain-containing protein</fullName>
    </recommendedName>
</protein>
<dbReference type="Gene3D" id="3.10.690.10">
    <property type="entry name" value="Bifunctional nuclease domain"/>
    <property type="match status" value="1"/>
</dbReference>
<evidence type="ECO:0000313" key="3">
    <source>
        <dbReference type="Proteomes" id="UP000077469"/>
    </source>
</evidence>
<dbReference type="Proteomes" id="UP000077469">
    <property type="component" value="Chromosome"/>
</dbReference>
<organism evidence="2 3">
    <name type="scientific">Pseudothermotoga hypogea DSM 11164 = NBRC 106472</name>
    <dbReference type="NCBI Taxonomy" id="1123384"/>
    <lineage>
        <taxon>Bacteria</taxon>
        <taxon>Thermotogati</taxon>
        <taxon>Thermotogota</taxon>
        <taxon>Thermotogae</taxon>
        <taxon>Thermotogales</taxon>
        <taxon>Thermotogaceae</taxon>
        <taxon>Pseudothermotoga</taxon>
    </lineage>
</organism>
<dbReference type="RefSeq" id="WP_031504738.1">
    <property type="nucleotide sequence ID" value="NC_022795.1"/>
</dbReference>
<dbReference type="PROSITE" id="PS51658">
    <property type="entry name" value="BFN"/>
    <property type="match status" value="1"/>
</dbReference>
<sequence length="184" mass="20885">MRKAWVKALVLDKVHNSPVVILGIEGTNKVLPIWIGACEANALAMSLEGFEFPRPLTHDLILNLLDALDAKLERIVIHSVKENVYYATLVIRDLAAIEGEEEEPEDQAIIEMDARPSDSIVLAVKKNVPIYVSNEIVDEHAIDLEMSEEASDEEFKKFVENLDIDTFKKMLRDEPKEEDEEDRD</sequence>
<evidence type="ECO:0000313" key="2">
    <source>
        <dbReference type="EMBL" id="AJC73547.1"/>
    </source>
</evidence>
<dbReference type="EMBL" id="CP007141">
    <property type="protein sequence ID" value="AJC73547.1"/>
    <property type="molecule type" value="Genomic_DNA"/>
</dbReference>
<dbReference type="PaxDb" id="1123384-AJ81_04255"/>
<dbReference type="AlphaFoldDB" id="A0A0X1KQG6"/>
<dbReference type="GO" id="GO:0004518">
    <property type="term" value="F:nuclease activity"/>
    <property type="evidence" value="ECO:0007669"/>
    <property type="project" value="InterPro"/>
</dbReference>
<gene>
    <name evidence="2" type="ORF">AJ81_04255</name>
</gene>
<feature type="domain" description="BFN" evidence="1">
    <location>
        <begin position="1"/>
        <end position="144"/>
    </location>
</feature>
<proteinExistence type="predicted"/>
<accession>A0A0X1KQG6</accession>
<dbReference type="STRING" id="1123384.AJ81_04255"/>
<evidence type="ECO:0000259" key="1">
    <source>
        <dbReference type="PROSITE" id="PS51658"/>
    </source>
</evidence>
<name>A0A0X1KQG6_9THEM</name>
<dbReference type="InterPro" id="IPR003729">
    <property type="entry name" value="Bi_nuclease_dom"/>
</dbReference>
<dbReference type="Pfam" id="PF02577">
    <property type="entry name" value="BFN_dom"/>
    <property type="match status" value="1"/>
</dbReference>
<reference evidence="2 3" key="1">
    <citation type="submission" date="2014-01" db="EMBL/GenBank/DDBJ databases">
        <title>Genome sequencing of Thermotog hypogea.</title>
        <authorList>
            <person name="Zhang X."/>
            <person name="Alvare G."/>
            <person name="Fristensky B."/>
            <person name="Chen L."/>
            <person name="Suen T."/>
            <person name="Chen Q."/>
            <person name="Ma K."/>
        </authorList>
    </citation>
    <scope>NUCLEOTIDE SEQUENCE [LARGE SCALE GENOMIC DNA]</scope>
    <source>
        <strain evidence="2 3">DSM 11164</strain>
    </source>
</reference>
<dbReference type="PANTHER" id="PTHR15160">
    <property type="entry name" value="VON HIPPEL-LINDAU PROTEIN"/>
    <property type="match status" value="1"/>
</dbReference>